<evidence type="ECO:0000256" key="1">
    <source>
        <dbReference type="SAM" id="MobiDB-lite"/>
    </source>
</evidence>
<organism evidence="2 3">
    <name type="scientific">Amniculicola lignicola CBS 123094</name>
    <dbReference type="NCBI Taxonomy" id="1392246"/>
    <lineage>
        <taxon>Eukaryota</taxon>
        <taxon>Fungi</taxon>
        <taxon>Dikarya</taxon>
        <taxon>Ascomycota</taxon>
        <taxon>Pezizomycotina</taxon>
        <taxon>Dothideomycetes</taxon>
        <taxon>Pleosporomycetidae</taxon>
        <taxon>Pleosporales</taxon>
        <taxon>Amniculicolaceae</taxon>
        <taxon>Amniculicola</taxon>
    </lineage>
</organism>
<sequence>MEERLAQRCPGKLGARQATCRPLRREARTAEPVTPDLQPQYHAADQCSGTPLATCAAAVQFFRLLPEVLPEDVRPRGGRVCTARAAVLAVSIFAVLGRGERADRRTGSSRRRAHAGFHATTIATRLATSNRGMAPESSLQARLPLSHGQRGPAAVHAAGKQLPKARGQIALAGGVQGSLLSEPSAARCCRGQRVPWTSLSAWPRWVRRRRQTAPERVECRDRISEEKLRRPAVDGCGGPWRALAGVGQASSRRRAGVEICVCGHGADWRADSDRPNRTQERPAREIARSQVPNGRPPALATCHDGQRLTGRGSRTDAHRQALSRTGALTDRRSHGQALSRTAGAQPWPARAHALPSVTLPARSEKEAARVCDGPKPSKTSGRRPRVVSYPWSLTIGIWRSALAQASAPV</sequence>
<accession>A0A6A5WS21</accession>
<name>A0A6A5WS21_9PLEO</name>
<evidence type="ECO:0000313" key="2">
    <source>
        <dbReference type="EMBL" id="KAF2004663.1"/>
    </source>
</evidence>
<reference evidence="2" key="1">
    <citation type="journal article" date="2020" name="Stud. Mycol.">
        <title>101 Dothideomycetes genomes: a test case for predicting lifestyles and emergence of pathogens.</title>
        <authorList>
            <person name="Haridas S."/>
            <person name="Albert R."/>
            <person name="Binder M."/>
            <person name="Bloem J."/>
            <person name="Labutti K."/>
            <person name="Salamov A."/>
            <person name="Andreopoulos B."/>
            <person name="Baker S."/>
            <person name="Barry K."/>
            <person name="Bills G."/>
            <person name="Bluhm B."/>
            <person name="Cannon C."/>
            <person name="Castanera R."/>
            <person name="Culley D."/>
            <person name="Daum C."/>
            <person name="Ezra D."/>
            <person name="Gonzalez J."/>
            <person name="Henrissat B."/>
            <person name="Kuo A."/>
            <person name="Liang C."/>
            <person name="Lipzen A."/>
            <person name="Lutzoni F."/>
            <person name="Magnuson J."/>
            <person name="Mondo S."/>
            <person name="Nolan M."/>
            <person name="Ohm R."/>
            <person name="Pangilinan J."/>
            <person name="Park H.-J."/>
            <person name="Ramirez L."/>
            <person name="Alfaro M."/>
            <person name="Sun H."/>
            <person name="Tritt A."/>
            <person name="Yoshinaga Y."/>
            <person name="Zwiers L.-H."/>
            <person name="Turgeon B."/>
            <person name="Goodwin S."/>
            <person name="Spatafora J."/>
            <person name="Crous P."/>
            <person name="Grigoriev I."/>
        </authorList>
    </citation>
    <scope>NUCLEOTIDE SEQUENCE</scope>
    <source>
        <strain evidence="2">CBS 123094</strain>
    </source>
</reference>
<protein>
    <submittedName>
        <fullName evidence="2">Uncharacterized protein</fullName>
    </submittedName>
</protein>
<proteinExistence type="predicted"/>
<gene>
    <name evidence="2" type="ORF">P154DRAFT_586259</name>
</gene>
<dbReference type="Proteomes" id="UP000799779">
    <property type="component" value="Unassembled WGS sequence"/>
</dbReference>
<dbReference type="EMBL" id="ML977566">
    <property type="protein sequence ID" value="KAF2004663.1"/>
    <property type="molecule type" value="Genomic_DNA"/>
</dbReference>
<keyword evidence="3" id="KW-1185">Reference proteome</keyword>
<feature type="region of interest" description="Disordered" evidence="1">
    <location>
        <begin position="361"/>
        <end position="384"/>
    </location>
</feature>
<dbReference type="AlphaFoldDB" id="A0A6A5WS21"/>
<feature type="compositionally biased region" description="Basic and acidic residues" evidence="1">
    <location>
        <begin position="270"/>
        <end position="287"/>
    </location>
</feature>
<evidence type="ECO:0000313" key="3">
    <source>
        <dbReference type="Proteomes" id="UP000799779"/>
    </source>
</evidence>
<feature type="region of interest" description="Disordered" evidence="1">
    <location>
        <begin position="270"/>
        <end position="347"/>
    </location>
</feature>